<reference evidence="1 2" key="1">
    <citation type="submission" date="2017-07" db="EMBL/GenBank/DDBJ databases">
        <authorList>
            <person name="Talla V."/>
            <person name="Backstrom N."/>
        </authorList>
    </citation>
    <scope>NUCLEOTIDE SEQUENCE [LARGE SCALE GENOMIC DNA]</scope>
</reference>
<accession>A0A5E4R2T8</accession>
<evidence type="ECO:0000313" key="2">
    <source>
        <dbReference type="Proteomes" id="UP000324832"/>
    </source>
</evidence>
<organism evidence="1 2">
    <name type="scientific">Leptidea sinapis</name>
    <dbReference type="NCBI Taxonomy" id="189913"/>
    <lineage>
        <taxon>Eukaryota</taxon>
        <taxon>Metazoa</taxon>
        <taxon>Ecdysozoa</taxon>
        <taxon>Arthropoda</taxon>
        <taxon>Hexapoda</taxon>
        <taxon>Insecta</taxon>
        <taxon>Pterygota</taxon>
        <taxon>Neoptera</taxon>
        <taxon>Endopterygota</taxon>
        <taxon>Lepidoptera</taxon>
        <taxon>Glossata</taxon>
        <taxon>Ditrysia</taxon>
        <taxon>Papilionoidea</taxon>
        <taxon>Pieridae</taxon>
        <taxon>Dismorphiinae</taxon>
        <taxon>Leptidea</taxon>
    </lineage>
</organism>
<name>A0A5E4R2T8_9NEOP</name>
<proteinExistence type="predicted"/>
<dbReference type="EMBL" id="FZQP02006783">
    <property type="protein sequence ID" value="VVD03624.1"/>
    <property type="molecule type" value="Genomic_DNA"/>
</dbReference>
<keyword evidence="2" id="KW-1185">Reference proteome</keyword>
<gene>
    <name evidence="1" type="ORF">LSINAPIS_LOCUS13579</name>
</gene>
<protein>
    <submittedName>
        <fullName evidence="1">Uncharacterized protein</fullName>
    </submittedName>
</protein>
<dbReference type="AlphaFoldDB" id="A0A5E4R2T8"/>
<sequence length="68" mass="7617">MKIGGNDASNPLVSIPHQPILHTLGVKTRLLSICLRRILEFFGHIARKDGHNLEQLMNADNHLVLIIL</sequence>
<dbReference type="Proteomes" id="UP000324832">
    <property type="component" value="Unassembled WGS sequence"/>
</dbReference>
<evidence type="ECO:0000313" key="1">
    <source>
        <dbReference type="EMBL" id="VVD03624.1"/>
    </source>
</evidence>